<protein>
    <submittedName>
        <fullName evidence="2">SPK domain-containing protein</fullName>
    </submittedName>
</protein>
<keyword evidence="1" id="KW-1185">Reference proteome</keyword>
<reference evidence="2" key="2">
    <citation type="submission" date="2015-08" db="UniProtKB">
        <authorList>
            <consortium name="WormBaseParasite"/>
        </authorList>
    </citation>
    <scope>IDENTIFICATION</scope>
</reference>
<dbReference type="AlphaFoldDB" id="A0A0K0F6C9"/>
<proteinExistence type="predicted"/>
<sequence length="1171" mass="134607">MYSRNQHLLQSGGEFNLIWLSGNPLVEKIPSSLKRKMTDCNLEVIQRKIQPYIFNFSRDEPFDRNLALPLNTTYRLVFGILRCHELSLDIMQEKFKEFIVFEMRVLQAGEGLRVSVGEISSPFADIEDIIGPRGEEVVKKKRKLGDTYFDEGYIEEMYYEGLESGLGKLQIQEPTTWRPSGILSYPEVCLTEEIEGETRMREQRRQEFTEFFDILSEVSKSNEEIVEVAREAFSGNPILSEVFERRISGDIEGIETCYDRILDDKAAQTELYIQKLKLVDQNVINEECIAEVGRRSGKSLSIRADKRFPSDIYSTLVDFVEGKSTTLGGPPTPYDTKEGIREQMDITTPSVGGPDITTEDLFISSSVEEPAVPFEVAGEEVPVVSEKVAPPQVEEIPVTTQVPKRRRVRRRPRARERPLSSLEAVRHMEILDDIIEFFTKRLATKSPKLDRRRDKISSGCESFVNNLLKRKKVSGSRECILFDFWFRSLEDISNEVYNNNGCWTNMFERLQALPFVYDNKNGLIFETQYKEDLNKILRNINVSSVDYGLYSAIVDMPIIGLSSNPLTREIVKLWLQMGDLEKATSQMSVFSDYVNPSGRNYNFLPKCLPMSNGCSDFTNSLKTLSYPYEKLKYPFLKKISRDYGLYHRRIKPPIKGTKEFTMKEIGSWNFNDNVKLIEMMFKNVILSDNVLSSRFHNIFPIEDPQNITKIVKTYSYKPNGTIVWSDVIYFVDSLFKACCEGESSEIEGFSDLMAFLNELFLPSECKPSIEMRCDEVEYESRLPEIQNSLTLEKNTLENYFYNTCKEYVNSKFEHNMSTMLGDETSIFDDVDMGDVLDDLNTFELELFLGYIPPVSGEIVLEPERETTFDRVNAAYETYESSEKDLGVKRYDSTKINIPIKWDDILKNYLKSDQIARDVKPTTLVESPKSSRICIPQQIISDESMPEEVPKVSRIEEIPQSEFELQQDLSLVLPHEFEEHEGERMDVTIPLPEVLEEQQVPKISKRLPSLSAIQTTLSDEKRKEIEELLERPDVAPESRFPEGVYRYPKEKITEEEDLLKIASHQIGRIDLPEIDEGVPPSDLEELPESPGIFAHISLQSYKETAEETYQRAKLIAGDSKMLCFKDLVKNNPTKACAAKVFLNITVLGSQEKFLKVHQKYPGDIKIRVESND</sequence>
<evidence type="ECO:0000313" key="1">
    <source>
        <dbReference type="Proteomes" id="UP000035680"/>
    </source>
</evidence>
<reference evidence="1" key="1">
    <citation type="submission" date="2014-07" db="EMBL/GenBank/DDBJ databases">
        <authorList>
            <person name="Martin A.A"/>
            <person name="De Silva N."/>
        </authorList>
    </citation>
    <scope>NUCLEOTIDE SEQUENCE</scope>
</reference>
<dbReference type="Proteomes" id="UP000035680">
    <property type="component" value="Unassembled WGS sequence"/>
</dbReference>
<accession>A0A0K0F6C9</accession>
<name>A0A0K0F6C9_STRVS</name>
<organism evidence="1 2">
    <name type="scientific">Strongyloides venezuelensis</name>
    <name type="common">Threadworm</name>
    <dbReference type="NCBI Taxonomy" id="75913"/>
    <lineage>
        <taxon>Eukaryota</taxon>
        <taxon>Metazoa</taxon>
        <taxon>Ecdysozoa</taxon>
        <taxon>Nematoda</taxon>
        <taxon>Chromadorea</taxon>
        <taxon>Rhabditida</taxon>
        <taxon>Tylenchina</taxon>
        <taxon>Panagrolaimomorpha</taxon>
        <taxon>Strongyloidoidea</taxon>
        <taxon>Strongyloididae</taxon>
        <taxon>Strongyloides</taxon>
    </lineage>
</organism>
<evidence type="ECO:0000313" key="2">
    <source>
        <dbReference type="WBParaSite" id="SVE_0437300.1"/>
    </source>
</evidence>
<dbReference type="WBParaSite" id="SVE_0437300.1">
    <property type="protein sequence ID" value="SVE_0437300.1"/>
    <property type="gene ID" value="SVE_0437300"/>
</dbReference>